<dbReference type="HOGENOM" id="CLU_2759389_0_0_1"/>
<dbReference type="KEGG" id="sla:SERLADRAFT_380577"/>
<organism>
    <name type="scientific">Serpula lacrymans var. lacrymans (strain S7.9)</name>
    <name type="common">Dry rot fungus</name>
    <dbReference type="NCBI Taxonomy" id="578457"/>
    <lineage>
        <taxon>Eukaryota</taxon>
        <taxon>Fungi</taxon>
        <taxon>Dikarya</taxon>
        <taxon>Basidiomycota</taxon>
        <taxon>Agaricomycotina</taxon>
        <taxon>Agaricomycetes</taxon>
        <taxon>Agaricomycetidae</taxon>
        <taxon>Boletales</taxon>
        <taxon>Coniophorineae</taxon>
        <taxon>Serpulaceae</taxon>
        <taxon>Serpula</taxon>
    </lineage>
</organism>
<dbReference type="GeneID" id="18810893"/>
<proteinExistence type="predicted"/>
<protein>
    <submittedName>
        <fullName evidence="1">Uncharacterized protein</fullName>
    </submittedName>
</protein>
<dbReference type="EMBL" id="GL945430">
    <property type="protein sequence ID" value="EGO28633.1"/>
    <property type="molecule type" value="Genomic_DNA"/>
</dbReference>
<reference evidence="1" key="1">
    <citation type="submission" date="2011-04" db="EMBL/GenBank/DDBJ databases">
        <title>Evolution of plant cell wall degrading machinery underlies the functional diversity of forest fungi.</title>
        <authorList>
            <consortium name="US DOE Joint Genome Institute (JGI-PGF)"/>
            <person name="Eastwood D.C."/>
            <person name="Floudas D."/>
            <person name="Binder M."/>
            <person name="Majcherczyk A."/>
            <person name="Schneider P."/>
            <person name="Aerts A."/>
            <person name="Asiegbu F.O."/>
            <person name="Baker S.E."/>
            <person name="Barry K."/>
            <person name="Bendiksby M."/>
            <person name="Blumentritt M."/>
            <person name="Coutinho P.M."/>
            <person name="Cullen D."/>
            <person name="Cullen D."/>
            <person name="Gathman A."/>
            <person name="Goodell B."/>
            <person name="Henrissat B."/>
            <person name="Ihrmark K."/>
            <person name="Kauserud H."/>
            <person name="Kohler A."/>
            <person name="LaButti K."/>
            <person name="Lapidus A."/>
            <person name="Lavin J.L."/>
            <person name="Lee Y.-H."/>
            <person name="Lindquist E."/>
            <person name="Lilly W."/>
            <person name="Lucas S."/>
            <person name="Morin E."/>
            <person name="Murat C."/>
            <person name="Oguiza J.A."/>
            <person name="Park J."/>
            <person name="Pisabarro A.G."/>
            <person name="Riley R."/>
            <person name="Rosling A."/>
            <person name="Salamov A."/>
            <person name="Schmidt O."/>
            <person name="Schmutz J."/>
            <person name="Skrede I."/>
            <person name="Stenlid J."/>
            <person name="Wiebenga A."/>
            <person name="Xie X."/>
            <person name="Kues U."/>
            <person name="Hibbett D.S."/>
            <person name="Hoffmeister D."/>
            <person name="Hogberg N."/>
            <person name="Martin F."/>
            <person name="Grigoriev I.V."/>
            <person name="Watkinson S.C."/>
        </authorList>
    </citation>
    <scope>NUCLEOTIDE SEQUENCE</scope>
    <source>
        <strain evidence="1">S7.9</strain>
    </source>
</reference>
<accession>F8NLT3</accession>
<name>F8NLT3_SERL9</name>
<dbReference type="AlphaFoldDB" id="F8NLT3"/>
<dbReference type="Proteomes" id="UP000008064">
    <property type="component" value="Unassembled WGS sequence"/>
</dbReference>
<evidence type="ECO:0000313" key="1">
    <source>
        <dbReference type="EMBL" id="EGO28633.1"/>
    </source>
</evidence>
<sequence length="70" mass="8198">MTEEKADESDEYKEDMDDRTDAATVVSMGSKRTQVHRWAILGYSALFVEVQARRRQQREEWIKGCQSRTS</sequence>
<gene>
    <name evidence="1" type="ORF">SERLADRAFT_380577</name>
</gene>
<dbReference type="RefSeq" id="XP_007314832.1">
    <property type="nucleotide sequence ID" value="XM_007314770.1"/>
</dbReference>